<keyword evidence="3" id="KW-1185">Reference proteome</keyword>
<evidence type="ECO:0000256" key="1">
    <source>
        <dbReference type="SAM" id="Phobius"/>
    </source>
</evidence>
<evidence type="ECO:0000313" key="2">
    <source>
        <dbReference type="EMBL" id="KAG7397926.1"/>
    </source>
</evidence>
<feature type="transmembrane region" description="Helical" evidence="1">
    <location>
        <begin position="280"/>
        <end position="299"/>
    </location>
</feature>
<keyword evidence="1" id="KW-1133">Transmembrane helix</keyword>
<keyword evidence="1" id="KW-0812">Transmembrane</keyword>
<name>A0A8T1WWX0_9STRA</name>
<reference evidence="2" key="1">
    <citation type="submission" date="2021-02" db="EMBL/GenBank/DDBJ databases">
        <authorList>
            <person name="Palmer J.M."/>
        </authorList>
    </citation>
    <scope>NUCLEOTIDE SEQUENCE</scope>
    <source>
        <strain evidence="2">SCRP23</strain>
    </source>
</reference>
<dbReference type="OrthoDB" id="162470at2759"/>
<proteinExistence type="predicted"/>
<comment type="caution">
    <text evidence="2">The sequence shown here is derived from an EMBL/GenBank/DDBJ whole genome shotgun (WGS) entry which is preliminary data.</text>
</comment>
<dbReference type="EMBL" id="JAGDFL010000096">
    <property type="protein sequence ID" value="KAG7397926.1"/>
    <property type="molecule type" value="Genomic_DNA"/>
</dbReference>
<protein>
    <submittedName>
        <fullName evidence="2">Uncharacterized protein</fullName>
    </submittedName>
</protein>
<sequence length="345" mass="36831">MASLLRGSVDVNSQGSTPLHAAFDLVYTTSSSCSDARGLPSASDALAARLLPESAAFRGNMQLSKAASGDGCALYLTVKGAVASTTTDFKDVFDVTRAVHRQVTELLSSNGLENVAFTRAAVALDGGKLMSVSLQSSDQTLAPESVLTVQQGACTELLAALKTGQDADALLPRQVETSALDVAKTQDADENADCVVDLEVAALAPSLEEDAEVFQLLKAVDEKMTAFFTEQESTTLASVNVQLQVAAQGHETETKTQILAVKPGVETNNLTFNAPTYEEALGIFALVGMLLVMMMGVVIQKKRNDQCSRERYDRASRAAQIRRVSIRMSQYDQDVDDHGEEDSLL</sequence>
<organism evidence="2 3">
    <name type="scientific">Phytophthora boehmeriae</name>
    <dbReference type="NCBI Taxonomy" id="109152"/>
    <lineage>
        <taxon>Eukaryota</taxon>
        <taxon>Sar</taxon>
        <taxon>Stramenopiles</taxon>
        <taxon>Oomycota</taxon>
        <taxon>Peronosporomycetes</taxon>
        <taxon>Peronosporales</taxon>
        <taxon>Peronosporaceae</taxon>
        <taxon>Phytophthora</taxon>
    </lineage>
</organism>
<dbReference type="AlphaFoldDB" id="A0A8T1WWX0"/>
<accession>A0A8T1WWX0</accession>
<evidence type="ECO:0000313" key="3">
    <source>
        <dbReference type="Proteomes" id="UP000693981"/>
    </source>
</evidence>
<gene>
    <name evidence="2" type="ORF">PHYBOEH_011993</name>
</gene>
<dbReference type="Proteomes" id="UP000693981">
    <property type="component" value="Unassembled WGS sequence"/>
</dbReference>
<keyword evidence="1" id="KW-0472">Membrane</keyword>